<dbReference type="InterPro" id="IPR006115">
    <property type="entry name" value="6PGDH_NADP-bd"/>
</dbReference>
<dbReference type="Pfam" id="PF03446">
    <property type="entry name" value="NAD_binding_2"/>
    <property type="match status" value="1"/>
</dbReference>
<dbReference type="PRINTS" id="PR00076">
    <property type="entry name" value="6PGDHDRGNASE"/>
</dbReference>
<name>A0A7W6HXI9_9BACT</name>
<dbReference type="UniPathway" id="UPA00115">
    <property type="reaction ID" value="UER00410"/>
</dbReference>
<feature type="binding site" description="in other chain" evidence="14">
    <location>
        <begin position="134"/>
        <end position="136"/>
    </location>
    <ligand>
        <name>substrate</name>
        <note>ligand shared between dimeric partners</note>
    </ligand>
</feature>
<evidence type="ECO:0000256" key="4">
    <source>
        <dbReference type="ARBA" id="ARBA00011738"/>
    </source>
</evidence>
<dbReference type="InterPro" id="IPR013328">
    <property type="entry name" value="6PGD_dom2"/>
</dbReference>
<dbReference type="Gene3D" id="1.20.5.320">
    <property type="entry name" value="6-Phosphogluconate Dehydrogenase, domain 3"/>
    <property type="match status" value="1"/>
</dbReference>
<dbReference type="SUPFAM" id="SSF48179">
    <property type="entry name" value="6-phosphogluconate dehydrogenase C-terminal domain-like"/>
    <property type="match status" value="1"/>
</dbReference>
<evidence type="ECO:0000313" key="17">
    <source>
        <dbReference type="EMBL" id="MBB4026535.1"/>
    </source>
</evidence>
<dbReference type="EC" id="1.1.1.44" evidence="5 12"/>
<proteinExistence type="inferred from homology"/>
<feature type="binding site" description="in other chain" evidence="14">
    <location>
        <begin position="192"/>
        <end position="193"/>
    </location>
    <ligand>
        <name>substrate</name>
        <note>ligand shared between dimeric partners</note>
    </ligand>
</feature>
<dbReference type="NCBIfam" id="TIGR00873">
    <property type="entry name" value="gnd"/>
    <property type="match status" value="1"/>
</dbReference>
<dbReference type="AlphaFoldDB" id="A0A7W6HXI9"/>
<dbReference type="PROSITE" id="PS00461">
    <property type="entry name" value="6PGD"/>
    <property type="match status" value="1"/>
</dbReference>
<comment type="similarity">
    <text evidence="3 12 15">Belongs to the 6-phosphogluconate dehydrogenase family.</text>
</comment>
<keyword evidence="9 15" id="KW-0311">Gluconate utilization</keyword>
<evidence type="ECO:0000256" key="11">
    <source>
        <dbReference type="ARBA" id="ARBA00048640"/>
    </source>
</evidence>
<dbReference type="NCBIfam" id="NF006765">
    <property type="entry name" value="PRK09287.1"/>
    <property type="match status" value="1"/>
</dbReference>
<sequence length="492" mass="54329">MMEISDIGLIGLAVMGENLALNLESKGYTVSVYNRVHPDRESVVTRFVEGRGKGKRFHGTYTIEEFVESIRLPRKIMLMVKAGDPVDELIGQLLPWLSPGDVIIDGGNSDYHDTERRVKMLEEKGLYFIGAGISGGEEGALNGPSIMPGGSVTAWPLVKDILQSIAAKLEDGSPCCEWIGPGGAGHYVKMVHNGIEYGDMELIAEAYSMLKKRTGLDNDGLGDIFELWNRGELNSFLIEITSHILHYKEENGDYLLDHILDVAGQKGTGKWSVMAALDEGDPLTLVSEAVFARFMSSLVNERERASVQYPSGKVGDMEACITLNTSGIEAVRDALYAAKLISYAQGFSLMRRASERNGWNLDYGTIAKIWRKGCIIRSVFLERITQAFTKSPGLQNLLFDAFFHERMENALPALRGMVVDCVFNGIAAPCFFSALSYFDGLRNFTSAANLIQAQRDYFGAHTYERTDAERGKFFHTDWTGKGGKTVSGTYNV</sequence>
<evidence type="ECO:0000256" key="10">
    <source>
        <dbReference type="ARBA" id="ARBA00023126"/>
    </source>
</evidence>
<dbReference type="GO" id="GO:0019521">
    <property type="term" value="P:D-gluconate metabolic process"/>
    <property type="evidence" value="ECO:0007669"/>
    <property type="project" value="UniProtKB-KW"/>
</dbReference>
<dbReference type="FunFam" id="3.40.50.720:FF:000007">
    <property type="entry name" value="6-phosphogluconate dehydrogenase, decarboxylating"/>
    <property type="match status" value="1"/>
</dbReference>
<evidence type="ECO:0000259" key="16">
    <source>
        <dbReference type="SMART" id="SM01350"/>
    </source>
</evidence>
<dbReference type="PIRSF" id="PIRSF000109">
    <property type="entry name" value="6PGD"/>
    <property type="match status" value="1"/>
</dbReference>
<feature type="binding site" evidence="14">
    <location>
        <position position="455"/>
    </location>
    <ligand>
        <name>substrate</name>
        <note>ligand shared between dimeric partners</note>
    </ligand>
</feature>
<evidence type="ECO:0000256" key="5">
    <source>
        <dbReference type="ARBA" id="ARBA00013011"/>
    </source>
</evidence>
<evidence type="ECO:0000256" key="7">
    <source>
        <dbReference type="ARBA" id="ARBA00022857"/>
    </source>
</evidence>
<dbReference type="InterPro" id="IPR006113">
    <property type="entry name" value="6PGDH_Gnd/GntZ"/>
</dbReference>
<comment type="caution">
    <text evidence="17">The sequence shown here is derived from an EMBL/GenBank/DDBJ whole genome shotgun (WGS) entry which is preliminary data.</text>
</comment>
<comment type="pathway">
    <text evidence="2 12 15">Carbohydrate degradation; pentose phosphate pathway; D-ribulose 5-phosphate from D-glucose 6-phosphate (oxidative stage): step 3/3.</text>
</comment>
<evidence type="ECO:0000313" key="18">
    <source>
        <dbReference type="Proteomes" id="UP000546007"/>
    </source>
</evidence>
<feature type="binding site" evidence="14">
    <location>
        <position position="461"/>
    </location>
    <ligand>
        <name>substrate</name>
        <note>ligand shared between dimeric partners</note>
    </ligand>
</feature>
<evidence type="ECO:0000256" key="2">
    <source>
        <dbReference type="ARBA" id="ARBA00004874"/>
    </source>
</evidence>
<accession>A0A7W6HXI9</accession>
<dbReference type="FunFam" id="1.10.1040.10:FF:000002">
    <property type="entry name" value="6-phosphogluconate dehydrogenase, decarboxylating"/>
    <property type="match status" value="1"/>
</dbReference>
<keyword evidence="8 12" id="KW-0560">Oxidoreductase</keyword>
<protein>
    <recommendedName>
        <fullName evidence="6 12">6-phosphogluconate dehydrogenase, decarboxylating</fullName>
        <ecNumber evidence="5 12">1.1.1.44</ecNumber>
    </recommendedName>
</protein>
<evidence type="ECO:0000256" key="14">
    <source>
        <dbReference type="PIRSR" id="PIRSR000109-2"/>
    </source>
</evidence>
<dbReference type="Gene3D" id="3.40.50.720">
    <property type="entry name" value="NAD(P)-binding Rossmann-like Domain"/>
    <property type="match status" value="1"/>
</dbReference>
<evidence type="ECO:0000256" key="12">
    <source>
        <dbReference type="PIRNR" id="PIRNR000109"/>
    </source>
</evidence>
<dbReference type="Gene3D" id="1.10.1040.10">
    <property type="entry name" value="N-(1-d-carboxylethyl)-l-norvaline Dehydrogenase, domain 2"/>
    <property type="match status" value="1"/>
</dbReference>
<dbReference type="InterPro" id="IPR006184">
    <property type="entry name" value="6PGdom_BS"/>
</dbReference>
<organism evidence="17 18">
    <name type="scientific">Butyricimonas faecihominis</name>
    <dbReference type="NCBI Taxonomy" id="1472416"/>
    <lineage>
        <taxon>Bacteria</taxon>
        <taxon>Pseudomonadati</taxon>
        <taxon>Bacteroidota</taxon>
        <taxon>Bacteroidia</taxon>
        <taxon>Bacteroidales</taxon>
        <taxon>Odoribacteraceae</taxon>
        <taxon>Butyricimonas</taxon>
    </lineage>
</organism>
<feature type="active site" description="Proton donor" evidence="13">
    <location>
        <position position="196"/>
    </location>
</feature>
<comment type="subunit">
    <text evidence="4 12">Homodimer.</text>
</comment>
<feature type="binding site" description="in other chain" evidence="14">
    <location>
        <position position="293"/>
    </location>
    <ligand>
        <name>substrate</name>
        <note>ligand shared between dimeric partners</note>
    </ligand>
</feature>
<evidence type="ECO:0000256" key="3">
    <source>
        <dbReference type="ARBA" id="ARBA00008419"/>
    </source>
</evidence>
<gene>
    <name evidence="17" type="ORF">GGR14_002329</name>
</gene>
<feature type="binding site" description="in other chain" evidence="14">
    <location>
        <position position="108"/>
    </location>
    <ligand>
        <name>substrate</name>
        <note>ligand shared between dimeric partners</note>
    </ligand>
</feature>
<evidence type="ECO:0000256" key="13">
    <source>
        <dbReference type="PIRSR" id="PIRSR000109-1"/>
    </source>
</evidence>
<evidence type="ECO:0000256" key="1">
    <source>
        <dbReference type="ARBA" id="ARBA00002526"/>
    </source>
</evidence>
<dbReference type="GO" id="GO:0006098">
    <property type="term" value="P:pentose-phosphate shunt"/>
    <property type="evidence" value="ECO:0007669"/>
    <property type="project" value="UniProtKB-UniPathway"/>
</dbReference>
<comment type="catalytic activity">
    <reaction evidence="11 12 15">
        <text>6-phospho-D-gluconate + NADP(+) = D-ribulose 5-phosphate + CO2 + NADPH</text>
        <dbReference type="Rhea" id="RHEA:10116"/>
        <dbReference type="ChEBI" id="CHEBI:16526"/>
        <dbReference type="ChEBI" id="CHEBI:57783"/>
        <dbReference type="ChEBI" id="CHEBI:58121"/>
        <dbReference type="ChEBI" id="CHEBI:58349"/>
        <dbReference type="ChEBI" id="CHEBI:58759"/>
        <dbReference type="EC" id="1.1.1.44"/>
    </reaction>
</comment>
<evidence type="ECO:0000256" key="15">
    <source>
        <dbReference type="RuleBase" id="RU000485"/>
    </source>
</evidence>
<keyword evidence="18" id="KW-1185">Reference proteome</keyword>
<dbReference type="SMART" id="SM01350">
    <property type="entry name" value="6PGD"/>
    <property type="match status" value="1"/>
</dbReference>
<dbReference type="SUPFAM" id="SSF51735">
    <property type="entry name" value="NAD(P)-binding Rossmann-fold domains"/>
    <property type="match status" value="1"/>
</dbReference>
<dbReference type="Pfam" id="PF00393">
    <property type="entry name" value="6PGD"/>
    <property type="match status" value="1"/>
</dbReference>
<feature type="active site" description="Proton acceptor" evidence="13">
    <location>
        <position position="189"/>
    </location>
</feature>
<evidence type="ECO:0000256" key="6">
    <source>
        <dbReference type="ARBA" id="ARBA00018193"/>
    </source>
</evidence>
<dbReference type="InterPro" id="IPR006114">
    <property type="entry name" value="6PGDH_C"/>
</dbReference>
<dbReference type="PANTHER" id="PTHR11811">
    <property type="entry name" value="6-PHOSPHOGLUCONATE DEHYDROGENASE"/>
    <property type="match status" value="1"/>
</dbReference>
<dbReference type="GO" id="GO:0050661">
    <property type="term" value="F:NADP binding"/>
    <property type="evidence" value="ECO:0007669"/>
    <property type="project" value="InterPro"/>
</dbReference>
<dbReference type="InterPro" id="IPR006183">
    <property type="entry name" value="Pgluconate_DH"/>
</dbReference>
<evidence type="ECO:0000256" key="8">
    <source>
        <dbReference type="ARBA" id="ARBA00023002"/>
    </source>
</evidence>
<dbReference type="InterPro" id="IPR036291">
    <property type="entry name" value="NAD(P)-bd_dom_sf"/>
</dbReference>
<evidence type="ECO:0000256" key="9">
    <source>
        <dbReference type="ARBA" id="ARBA00023064"/>
    </source>
</evidence>
<comment type="function">
    <text evidence="1 12">Catalyzes the oxidative decarboxylation of 6-phosphogluconate to ribulose 5-phosphate and CO(2), with concomitant reduction of NADP to NADPH.</text>
</comment>
<dbReference type="Proteomes" id="UP000546007">
    <property type="component" value="Unassembled WGS sequence"/>
</dbReference>
<dbReference type="InterPro" id="IPR008927">
    <property type="entry name" value="6-PGluconate_DH-like_C_sf"/>
</dbReference>
<dbReference type="EMBL" id="JACIES010000005">
    <property type="protein sequence ID" value="MBB4026535.1"/>
    <property type="molecule type" value="Genomic_DNA"/>
</dbReference>
<keyword evidence="10 12" id="KW-0570">Pentose shunt</keyword>
<dbReference type="GO" id="GO:0004616">
    <property type="term" value="F:phosphogluconate dehydrogenase (decarboxylating) activity"/>
    <property type="evidence" value="ECO:0007669"/>
    <property type="project" value="UniProtKB-EC"/>
</dbReference>
<dbReference type="FunFam" id="1.20.5.320:FF:000002">
    <property type="entry name" value="6-phosphogluconate dehydrogenase, decarboxylating"/>
    <property type="match status" value="1"/>
</dbReference>
<feature type="binding site" description="in other chain" evidence="14">
    <location>
        <position position="197"/>
    </location>
    <ligand>
        <name>substrate</name>
        <note>ligand shared between dimeric partners</note>
    </ligand>
</feature>
<reference evidence="17 18" key="1">
    <citation type="submission" date="2020-08" db="EMBL/GenBank/DDBJ databases">
        <title>Genomic Encyclopedia of Type Strains, Phase IV (KMG-IV): sequencing the most valuable type-strain genomes for metagenomic binning, comparative biology and taxonomic classification.</title>
        <authorList>
            <person name="Goeker M."/>
        </authorList>
    </citation>
    <scope>NUCLEOTIDE SEQUENCE [LARGE SCALE GENOMIC DNA]</scope>
    <source>
        <strain evidence="17 18">DSM 105721</strain>
    </source>
</reference>
<feature type="domain" description="6-phosphogluconate dehydrogenase C-terminal" evidence="16">
    <location>
        <begin position="185"/>
        <end position="479"/>
    </location>
</feature>
<keyword evidence="7 12" id="KW-0521">NADP</keyword>
<feature type="binding site" description="in other chain" evidence="14">
    <location>
        <position position="266"/>
    </location>
    <ligand>
        <name>substrate</name>
        <note>ligand shared between dimeric partners</note>
    </ligand>
</feature>